<dbReference type="EMBL" id="DTGT01000113">
    <property type="protein sequence ID" value="HGH60366.1"/>
    <property type="molecule type" value="Genomic_DNA"/>
</dbReference>
<evidence type="ECO:0000256" key="3">
    <source>
        <dbReference type="ARBA" id="ARBA00023002"/>
    </source>
</evidence>
<keyword evidence="1" id="KW-0285">Flavoprotein</keyword>
<dbReference type="Gene3D" id="3.30.465.10">
    <property type="match status" value="1"/>
</dbReference>
<evidence type="ECO:0000256" key="1">
    <source>
        <dbReference type="ARBA" id="ARBA00022630"/>
    </source>
</evidence>
<name>A0A7C4AQW9_9BACT</name>
<keyword evidence="3" id="KW-0560">Oxidoreductase</keyword>
<reference evidence="5" key="1">
    <citation type="journal article" date="2020" name="mSystems">
        <title>Genome- and Community-Level Interaction Insights into Carbon Utilization and Element Cycling Functions of Hydrothermarchaeota in Hydrothermal Sediment.</title>
        <authorList>
            <person name="Zhou Z."/>
            <person name="Liu Y."/>
            <person name="Xu W."/>
            <person name="Pan J."/>
            <person name="Luo Z.H."/>
            <person name="Li M."/>
        </authorList>
    </citation>
    <scope>NUCLEOTIDE SEQUENCE [LARGE SCALE GENOMIC DNA]</scope>
    <source>
        <strain evidence="5">SpSt-769</strain>
    </source>
</reference>
<keyword evidence="2" id="KW-0274">FAD</keyword>
<dbReference type="InterPro" id="IPR016167">
    <property type="entry name" value="FAD-bd_PCMH_sub1"/>
</dbReference>
<evidence type="ECO:0000313" key="5">
    <source>
        <dbReference type="EMBL" id="HGH60366.1"/>
    </source>
</evidence>
<organism evidence="5">
    <name type="scientific">Desulfomonile tiedjei</name>
    <dbReference type="NCBI Taxonomy" id="2358"/>
    <lineage>
        <taxon>Bacteria</taxon>
        <taxon>Pseudomonadati</taxon>
        <taxon>Thermodesulfobacteriota</taxon>
        <taxon>Desulfomonilia</taxon>
        <taxon>Desulfomonilales</taxon>
        <taxon>Desulfomonilaceae</taxon>
        <taxon>Desulfomonile</taxon>
    </lineage>
</organism>
<evidence type="ECO:0000256" key="2">
    <source>
        <dbReference type="ARBA" id="ARBA00022827"/>
    </source>
</evidence>
<evidence type="ECO:0000259" key="4">
    <source>
        <dbReference type="PROSITE" id="PS51387"/>
    </source>
</evidence>
<dbReference type="PANTHER" id="PTHR42659">
    <property type="entry name" value="XANTHINE DEHYDROGENASE SUBUNIT C-RELATED"/>
    <property type="match status" value="1"/>
</dbReference>
<accession>A0A7C4AQW9</accession>
<dbReference type="SUPFAM" id="SSF56176">
    <property type="entry name" value="FAD-binding/transporter-associated domain-like"/>
    <property type="match status" value="1"/>
</dbReference>
<sequence length="329" mass="35275">MRLPPFDYERPETLERALKIKESFGNSALVMAGGTDLVVNLKHRLLSPSVVLSLNRIPALQEIQIRHDALVIGAAAPLEKVADHEAVRQHFPVLRDAIRSIGAPTIQHYRGTLGGNICSLPRCIFYNQSLFWRTSKGLCHRTGGRDCLALPGSSSCQSICSGDTVPVLAALSAQIVLSSYRGSRTVALVDLFSGKGESYLNIAPEEILTEIRLPLPWGKLAASFQKIAFRSAVDFPLVNAAAAAFFEGNNVASIRIALSACGPRPLMVKDVEALAKGAAPREDMLPEIARAASKLAEGVVIENSIASKDYRVKMAGVAAKRAARAALGL</sequence>
<dbReference type="Gene3D" id="3.30.390.50">
    <property type="entry name" value="CO dehydrogenase flavoprotein, C-terminal domain"/>
    <property type="match status" value="1"/>
</dbReference>
<dbReference type="PROSITE" id="PS51387">
    <property type="entry name" value="FAD_PCMH"/>
    <property type="match status" value="1"/>
</dbReference>
<dbReference type="InterPro" id="IPR002346">
    <property type="entry name" value="Mopterin_DH_FAD-bd"/>
</dbReference>
<dbReference type="InterPro" id="IPR016169">
    <property type="entry name" value="FAD-bd_PCMH_sub2"/>
</dbReference>
<dbReference type="AlphaFoldDB" id="A0A7C4AQW9"/>
<dbReference type="InterPro" id="IPR036318">
    <property type="entry name" value="FAD-bd_PCMH-like_sf"/>
</dbReference>
<dbReference type="InterPro" id="IPR051312">
    <property type="entry name" value="Diverse_Substr_Oxidored"/>
</dbReference>
<dbReference type="PANTHER" id="PTHR42659:SF2">
    <property type="entry name" value="XANTHINE DEHYDROGENASE SUBUNIT C-RELATED"/>
    <property type="match status" value="1"/>
</dbReference>
<dbReference type="InterPro" id="IPR036683">
    <property type="entry name" value="CO_DH_flav_C_dom_sf"/>
</dbReference>
<dbReference type="Pfam" id="PF03450">
    <property type="entry name" value="CO_deh_flav_C"/>
    <property type="match status" value="1"/>
</dbReference>
<dbReference type="SMART" id="SM01092">
    <property type="entry name" value="CO_deh_flav_C"/>
    <property type="match status" value="1"/>
</dbReference>
<dbReference type="Pfam" id="PF00941">
    <property type="entry name" value="FAD_binding_5"/>
    <property type="match status" value="1"/>
</dbReference>
<gene>
    <name evidence="5" type="ORF">ENV54_03590</name>
</gene>
<dbReference type="GO" id="GO:0016491">
    <property type="term" value="F:oxidoreductase activity"/>
    <property type="evidence" value="ECO:0007669"/>
    <property type="project" value="UniProtKB-KW"/>
</dbReference>
<proteinExistence type="predicted"/>
<protein>
    <recommendedName>
        <fullName evidence="4">FAD-binding PCMH-type domain-containing protein</fullName>
    </recommendedName>
</protein>
<dbReference type="SUPFAM" id="SSF55447">
    <property type="entry name" value="CO dehydrogenase flavoprotein C-terminal domain-like"/>
    <property type="match status" value="1"/>
</dbReference>
<dbReference type="InterPro" id="IPR016166">
    <property type="entry name" value="FAD-bd_PCMH"/>
</dbReference>
<dbReference type="Gene3D" id="3.30.43.10">
    <property type="entry name" value="Uridine Diphospho-n-acetylenolpyruvylglucosamine Reductase, domain 2"/>
    <property type="match status" value="1"/>
</dbReference>
<dbReference type="GO" id="GO:0071949">
    <property type="term" value="F:FAD binding"/>
    <property type="evidence" value="ECO:0007669"/>
    <property type="project" value="InterPro"/>
</dbReference>
<feature type="domain" description="FAD-binding PCMH-type" evidence="4">
    <location>
        <begin position="1"/>
        <end position="218"/>
    </location>
</feature>
<dbReference type="InterPro" id="IPR005107">
    <property type="entry name" value="CO_DH_flav_C"/>
</dbReference>
<comment type="caution">
    <text evidence="5">The sequence shown here is derived from an EMBL/GenBank/DDBJ whole genome shotgun (WGS) entry which is preliminary data.</text>
</comment>